<dbReference type="Proteomes" id="UP000183071">
    <property type="component" value="Unassembled WGS sequence"/>
</dbReference>
<keyword evidence="2" id="KW-1185">Reference proteome</keyword>
<dbReference type="RefSeq" id="WP_053974524.1">
    <property type="nucleotide sequence ID" value="NZ_FNUE01000002.1"/>
</dbReference>
<gene>
    <name evidence="1" type="ORF">SAMN05444353_1752</name>
</gene>
<proteinExistence type="predicted"/>
<sequence length="143" mass="16559">MSKINELDDYELAFFAKFKLSTYMKVTQSKIKEYLVERNLNESKIERLIAENPESKLEDNLKKCPRCYSDKIRKNKVEWTNTDGGIGLADEIAIADGIGGKATYKNEVVCDVCDFWLEDPNEEKPVSFPKRIMKEIWKNIIGK</sequence>
<evidence type="ECO:0000313" key="1">
    <source>
        <dbReference type="EMBL" id="SEE45180.1"/>
    </source>
</evidence>
<evidence type="ECO:0000313" key="2">
    <source>
        <dbReference type="Proteomes" id="UP000183071"/>
    </source>
</evidence>
<reference evidence="1 2" key="1">
    <citation type="submission" date="2016-10" db="EMBL/GenBank/DDBJ databases">
        <authorList>
            <person name="Varghese N."/>
            <person name="Submissions S."/>
        </authorList>
    </citation>
    <scope>NUCLEOTIDE SEQUENCE [LARGE SCALE GENOMIC DNA]</scope>
    <source>
        <strain evidence="1 2">DSW-5</strain>
    </source>
</reference>
<accession>A0A1H5IYB3</accession>
<name>A0A1H5IYB3_9FLAO</name>
<comment type="caution">
    <text evidence="1">The sequence shown here is derived from an EMBL/GenBank/DDBJ whole genome shotgun (WGS) entry which is preliminary data.</text>
</comment>
<dbReference type="EMBL" id="FNUE01000002">
    <property type="protein sequence ID" value="SEE45180.1"/>
    <property type="molecule type" value="Genomic_DNA"/>
</dbReference>
<organism evidence="1 2">
    <name type="scientific">Polaribacter dokdonensis DSW-5</name>
    <dbReference type="NCBI Taxonomy" id="1300348"/>
    <lineage>
        <taxon>Bacteria</taxon>
        <taxon>Pseudomonadati</taxon>
        <taxon>Bacteroidota</taxon>
        <taxon>Flavobacteriia</taxon>
        <taxon>Flavobacteriales</taxon>
        <taxon>Flavobacteriaceae</taxon>
    </lineage>
</organism>
<protein>
    <submittedName>
        <fullName evidence="1">Uncharacterized protein</fullName>
    </submittedName>
</protein>